<organism evidence="6 7">
    <name type="scientific">Pseudolactococcus piscium MKFS47</name>
    <dbReference type="NCBI Taxonomy" id="297352"/>
    <lineage>
        <taxon>Bacteria</taxon>
        <taxon>Bacillati</taxon>
        <taxon>Bacillota</taxon>
        <taxon>Bacilli</taxon>
        <taxon>Lactobacillales</taxon>
        <taxon>Streptococcaceae</taxon>
        <taxon>Pseudolactococcus</taxon>
    </lineage>
</organism>
<comment type="function">
    <text evidence="2">Pyridoxal 5'-phosphate (PLP)-binding protein, which is involved in PLP homeostasis.</text>
</comment>
<protein>
    <recommendedName>
        <fullName evidence="2">Pyridoxal phosphate homeostasis protein</fullName>
        <shortName evidence="2">PLP homeostasis protein</shortName>
    </recommendedName>
</protein>
<dbReference type="KEGG" id="lpk:LACPI_1802"/>
<comment type="cofactor">
    <cofactor evidence="3">
        <name>pyridoxal 5'-phosphate</name>
        <dbReference type="ChEBI" id="CHEBI:597326"/>
    </cofactor>
</comment>
<dbReference type="InterPro" id="IPR001608">
    <property type="entry name" value="Ala_racemase_N"/>
</dbReference>
<evidence type="ECO:0000256" key="1">
    <source>
        <dbReference type="ARBA" id="ARBA00022898"/>
    </source>
</evidence>
<evidence type="ECO:0000256" key="3">
    <source>
        <dbReference type="PIRSR" id="PIRSR004848-1"/>
    </source>
</evidence>
<dbReference type="RefSeq" id="WP_047916029.1">
    <property type="nucleotide sequence ID" value="NZ_LN774769.1"/>
</dbReference>
<dbReference type="STRING" id="1364.LP2241_50163"/>
<dbReference type="PANTHER" id="PTHR10146">
    <property type="entry name" value="PROLINE SYNTHETASE CO-TRANSCRIBED BACTERIAL HOMOLOG PROTEIN"/>
    <property type="match status" value="1"/>
</dbReference>
<dbReference type="InterPro" id="IPR029066">
    <property type="entry name" value="PLP-binding_barrel"/>
</dbReference>
<feature type="modified residue" description="N6-(pyridoxal phosphate)lysine" evidence="2 3">
    <location>
        <position position="36"/>
    </location>
</feature>
<dbReference type="GO" id="GO:0030170">
    <property type="term" value="F:pyridoxal phosphate binding"/>
    <property type="evidence" value="ECO:0007669"/>
    <property type="project" value="UniProtKB-UniRule"/>
</dbReference>
<name>A0A0D6DYG9_9LACT</name>
<keyword evidence="1 2" id="KW-0663">Pyridoxal phosphate</keyword>
<evidence type="ECO:0000256" key="2">
    <source>
        <dbReference type="HAMAP-Rule" id="MF_02087"/>
    </source>
</evidence>
<evidence type="ECO:0000259" key="5">
    <source>
        <dbReference type="Pfam" id="PF01168"/>
    </source>
</evidence>
<dbReference type="Proteomes" id="UP000033166">
    <property type="component" value="Chromosome I"/>
</dbReference>
<feature type="domain" description="Alanine racemase N-terminal" evidence="5">
    <location>
        <begin position="43"/>
        <end position="220"/>
    </location>
</feature>
<comment type="similarity">
    <text evidence="2 4">Belongs to the pyridoxal phosphate-binding protein YggS/PROSC family.</text>
</comment>
<dbReference type="PIRSF" id="PIRSF004848">
    <property type="entry name" value="YBL036c_PLPDEIII"/>
    <property type="match status" value="1"/>
</dbReference>
<accession>A0A0D6DYG9</accession>
<dbReference type="HOGENOM" id="CLU_059988_1_2_9"/>
<dbReference type="NCBIfam" id="TIGR00044">
    <property type="entry name" value="YggS family pyridoxal phosphate-dependent enzyme"/>
    <property type="match status" value="1"/>
</dbReference>
<reference evidence="7" key="1">
    <citation type="submission" date="2015-01" db="EMBL/GenBank/DDBJ databases">
        <authorList>
            <person name="Andreevskaya M."/>
        </authorList>
    </citation>
    <scope>NUCLEOTIDE SEQUENCE [LARGE SCALE GENOMIC DNA]</scope>
    <source>
        <strain evidence="7">MKFS47</strain>
    </source>
</reference>
<dbReference type="CDD" id="cd00635">
    <property type="entry name" value="PLPDE_III_YBL036c_like"/>
    <property type="match status" value="1"/>
</dbReference>
<dbReference type="Pfam" id="PF01168">
    <property type="entry name" value="Ala_racemase_N"/>
    <property type="match status" value="1"/>
</dbReference>
<evidence type="ECO:0000256" key="4">
    <source>
        <dbReference type="RuleBase" id="RU004514"/>
    </source>
</evidence>
<evidence type="ECO:0000313" key="6">
    <source>
        <dbReference type="EMBL" id="CEN29002.1"/>
    </source>
</evidence>
<dbReference type="InterPro" id="IPR011078">
    <property type="entry name" value="PyrdxlP_homeostasis"/>
</dbReference>
<dbReference type="AlphaFoldDB" id="A0A0D6DYG9"/>
<dbReference type="HAMAP" id="MF_02087">
    <property type="entry name" value="PLP_homeostasis"/>
    <property type="match status" value="1"/>
</dbReference>
<dbReference type="EMBL" id="LN774769">
    <property type="protein sequence ID" value="CEN29002.1"/>
    <property type="molecule type" value="Genomic_DNA"/>
</dbReference>
<gene>
    <name evidence="6" type="primary">ylmE</name>
    <name evidence="6" type="ORF">LACPI_1802</name>
</gene>
<evidence type="ECO:0000313" key="7">
    <source>
        <dbReference type="Proteomes" id="UP000033166"/>
    </source>
</evidence>
<sequence>MTLIEKVESVLNKVSLAEEQSTSKKNNPTTVVGVTKYVDAQKARELVLAGITDIGENRVELFLDKYEQLADLSVNWHLIGTLQRRKVKDVINLVDYFHALDSVKLAQEIDKRADHTIKCFLQVNISGEASKHGLLPDELAQVLPEFSRFTNIEIVGLMTMMPFGATEVELAGFFDQAKALQETIASQKLPNIPCTELSMGMSQDYQQAIKHGATFVRIGSEFFK</sequence>
<dbReference type="PANTHER" id="PTHR10146:SF14">
    <property type="entry name" value="PYRIDOXAL PHOSPHATE HOMEOSTASIS PROTEIN"/>
    <property type="match status" value="1"/>
</dbReference>
<proteinExistence type="inferred from homology"/>
<dbReference type="Gene3D" id="3.20.20.10">
    <property type="entry name" value="Alanine racemase"/>
    <property type="match status" value="1"/>
</dbReference>
<dbReference type="SUPFAM" id="SSF51419">
    <property type="entry name" value="PLP-binding barrel"/>
    <property type="match status" value="1"/>
</dbReference>